<dbReference type="InterPro" id="IPR001245">
    <property type="entry name" value="Ser-Thr/Tyr_kinase_cat_dom"/>
</dbReference>
<evidence type="ECO:0000313" key="2">
    <source>
        <dbReference type="EMBL" id="EXX63845.1"/>
    </source>
</evidence>
<evidence type="ECO:0000259" key="1">
    <source>
        <dbReference type="PROSITE" id="PS50011"/>
    </source>
</evidence>
<evidence type="ECO:0000313" key="3">
    <source>
        <dbReference type="Proteomes" id="UP000022910"/>
    </source>
</evidence>
<keyword evidence="3" id="KW-1185">Reference proteome</keyword>
<feature type="domain" description="Protein kinase" evidence="1">
    <location>
        <begin position="138"/>
        <end position="407"/>
    </location>
</feature>
<dbReference type="InterPro" id="IPR000719">
    <property type="entry name" value="Prot_kinase_dom"/>
</dbReference>
<dbReference type="Proteomes" id="UP000022910">
    <property type="component" value="Unassembled WGS sequence"/>
</dbReference>
<dbReference type="InterPro" id="IPR051681">
    <property type="entry name" value="Ser/Thr_Kinases-Pseudokinases"/>
</dbReference>
<dbReference type="HOGENOM" id="CLU_000288_7_34_1"/>
<protein>
    <submittedName>
        <fullName evidence="2">Gin4p</fullName>
    </submittedName>
</protein>
<proteinExistence type="predicted"/>
<dbReference type="GO" id="GO:0004674">
    <property type="term" value="F:protein serine/threonine kinase activity"/>
    <property type="evidence" value="ECO:0007669"/>
    <property type="project" value="TreeGrafter"/>
</dbReference>
<dbReference type="PROSITE" id="PS50011">
    <property type="entry name" value="PROTEIN_KINASE_DOM"/>
    <property type="match status" value="1"/>
</dbReference>
<dbReference type="SMR" id="A0A015JAD3"/>
<gene>
    <name evidence="2" type="ORF">RirG_148490</name>
</gene>
<dbReference type="Pfam" id="PF07714">
    <property type="entry name" value="PK_Tyr_Ser-Thr"/>
    <property type="match status" value="1"/>
</dbReference>
<dbReference type="SUPFAM" id="SSF56112">
    <property type="entry name" value="Protein kinase-like (PK-like)"/>
    <property type="match status" value="1"/>
</dbReference>
<accession>A0A015JAD3</accession>
<name>A0A015JAD3_RHIIW</name>
<dbReference type="Gene3D" id="1.10.510.10">
    <property type="entry name" value="Transferase(Phosphotransferase) domain 1"/>
    <property type="match status" value="1"/>
</dbReference>
<comment type="caution">
    <text evidence="2">The sequence shown here is derived from an EMBL/GenBank/DDBJ whole genome shotgun (WGS) entry which is preliminary data.</text>
</comment>
<organism evidence="2 3">
    <name type="scientific">Rhizophagus irregularis (strain DAOM 197198w)</name>
    <name type="common">Glomus intraradices</name>
    <dbReference type="NCBI Taxonomy" id="1432141"/>
    <lineage>
        <taxon>Eukaryota</taxon>
        <taxon>Fungi</taxon>
        <taxon>Fungi incertae sedis</taxon>
        <taxon>Mucoromycota</taxon>
        <taxon>Glomeromycotina</taxon>
        <taxon>Glomeromycetes</taxon>
        <taxon>Glomerales</taxon>
        <taxon>Glomeraceae</taxon>
        <taxon>Rhizophagus</taxon>
    </lineage>
</organism>
<dbReference type="GO" id="GO:0005524">
    <property type="term" value="F:ATP binding"/>
    <property type="evidence" value="ECO:0007669"/>
    <property type="project" value="InterPro"/>
</dbReference>
<dbReference type="InterPro" id="IPR011009">
    <property type="entry name" value="Kinase-like_dom_sf"/>
</dbReference>
<dbReference type="EMBL" id="JEMT01023752">
    <property type="protein sequence ID" value="EXX63845.1"/>
    <property type="molecule type" value="Genomic_DNA"/>
</dbReference>
<dbReference type="AlphaFoldDB" id="A0A015JAD3"/>
<dbReference type="PANTHER" id="PTHR44329">
    <property type="entry name" value="SERINE/THREONINE-PROTEIN KINASE TNNI3K-RELATED"/>
    <property type="match status" value="1"/>
</dbReference>
<sequence>MNISNQNLDTTEITLRNNSKTDAKNLWKEIDNDDEEYQYHATIFSTDSTTESDETISYLKKVNIMDLEKRKEIYGVCGECNEPGTGYRWCRPCNANRFKENFKNWTSGKKNIDELIQQSQLNAFIGPKCLEWIPFEKFENVTYLTRGGFSKIYSADWPEGSIWNWDIENQEWERISRKVALKSLNNSSNNISNDFLNEIKYYISGHFHASNTVICFGITQDPNTKDYMMVLDYHEGGNLRNTLVKGLDYKIKIRYLFQIIDGLSGIHDAGNIHKDFHSGNILYDNKYDILSISDLGMCQPVNNEEQSVKKGIYGVLSYMAPEVLHGYQYTKAADIYSFGIIMNEFMSEEITYNDISHDNNLAVKICKGFRPKISEDTPKLIADLIIKCWDAKAENRPTAKELRQIIFKYDKEKEDENSEISYQIKECEKIKKNKLKNRKNKNKSKNLQTHPQAIYTSRLLNFENLPEPVNSTDYLSSFQETISSSSANSISECLDCELNELDLNQDDNE</sequence>
<reference evidence="2 3" key="1">
    <citation type="submission" date="2014-02" db="EMBL/GenBank/DDBJ databases">
        <title>Single nucleus genome sequencing reveals high similarity among nuclei of an endomycorrhizal fungus.</title>
        <authorList>
            <person name="Lin K."/>
            <person name="Geurts R."/>
            <person name="Zhang Z."/>
            <person name="Limpens E."/>
            <person name="Saunders D.G."/>
            <person name="Mu D."/>
            <person name="Pang E."/>
            <person name="Cao H."/>
            <person name="Cha H."/>
            <person name="Lin T."/>
            <person name="Zhou Q."/>
            <person name="Shang Y."/>
            <person name="Li Y."/>
            <person name="Ivanov S."/>
            <person name="Sharma T."/>
            <person name="Velzen R.V."/>
            <person name="Ruijter N.D."/>
            <person name="Aanen D.K."/>
            <person name="Win J."/>
            <person name="Kamoun S."/>
            <person name="Bisseling T."/>
            <person name="Huang S."/>
        </authorList>
    </citation>
    <scope>NUCLEOTIDE SEQUENCE [LARGE SCALE GENOMIC DNA]</scope>
    <source>
        <strain evidence="3">DAOM197198w</strain>
    </source>
</reference>